<evidence type="ECO:0000256" key="4">
    <source>
        <dbReference type="ARBA" id="ARBA00023163"/>
    </source>
</evidence>
<sequence length="577" mass="64341">MPQNARSNRPLKKARIKKGTACAACHTKKRRCNAGKPVCIRCIRNNEPECVYDVAPVQPRTVVLQQKILDLEAQIDILQSALAMGSDRVVSTPQPQPSCLTLPQAAAPLDRDLSRSSRTSRVQLAENLQLELGNTTGGLMGSWWTTNEPPPSGLITGLIGIFKQQEHQHTHDPRPPEFYKSLYNPNPDIGHHPALRNAVFLLGCGYARGVLTQLESVFLRRTTFDLNDSLARADRLMDYIEAYALLAVYHISKGRYFQSVRGTAAILAFAFAGGLHALKPPHWHPVGSPSLLPRASSEDEIRHRIRVWWMLFTMNRFSSTATNVDSDFDDGKIETVWGFPPMPDSSEESQSSTISSLFVRDSKATSVRDDTANMIRSKCAALADRAARTGFVAKSTPESNLDFWNKFEAVDQAIRRVANTLPSIFEEPHYEVDAAHIESGGRKANHITIVPHILVCDAIILLHSKRGLAGNISSRNACLEACRRAMPVVRQIVEQDMATSIFSYLPVTFTRMFRVFGFQHSRLLAKGDSESAQLIMPELEVLSRILLARANDFQLTNVMMDRLRSQFPVLCKELGML</sequence>
<dbReference type="Pfam" id="PF04082">
    <property type="entry name" value="Fungal_trans"/>
    <property type="match status" value="1"/>
</dbReference>
<dbReference type="GO" id="GO:0000981">
    <property type="term" value="F:DNA-binding transcription factor activity, RNA polymerase II-specific"/>
    <property type="evidence" value="ECO:0007669"/>
    <property type="project" value="InterPro"/>
</dbReference>
<dbReference type="PROSITE" id="PS50048">
    <property type="entry name" value="ZN2_CY6_FUNGAL_2"/>
    <property type="match status" value="1"/>
</dbReference>
<dbReference type="PANTHER" id="PTHR47338:SF29">
    <property type="entry name" value="ZN(2)-C6 FUNGAL-TYPE DOMAIN-CONTAINING PROTEIN"/>
    <property type="match status" value="1"/>
</dbReference>
<keyword evidence="8" id="KW-1185">Reference proteome</keyword>
<dbReference type="InterPro" id="IPR050815">
    <property type="entry name" value="TF_fung"/>
</dbReference>
<gene>
    <name evidence="7" type="ORF">BOTBODRAFT_28326</name>
</gene>
<dbReference type="Proteomes" id="UP000027195">
    <property type="component" value="Unassembled WGS sequence"/>
</dbReference>
<proteinExistence type="predicted"/>
<reference evidence="8" key="1">
    <citation type="journal article" date="2014" name="Proc. Natl. Acad. Sci. U.S.A.">
        <title>Extensive sampling of basidiomycete genomes demonstrates inadequacy of the white-rot/brown-rot paradigm for wood decay fungi.</title>
        <authorList>
            <person name="Riley R."/>
            <person name="Salamov A.A."/>
            <person name="Brown D.W."/>
            <person name="Nagy L.G."/>
            <person name="Floudas D."/>
            <person name="Held B.W."/>
            <person name="Levasseur A."/>
            <person name="Lombard V."/>
            <person name="Morin E."/>
            <person name="Otillar R."/>
            <person name="Lindquist E.A."/>
            <person name="Sun H."/>
            <person name="LaButti K.M."/>
            <person name="Schmutz J."/>
            <person name="Jabbour D."/>
            <person name="Luo H."/>
            <person name="Baker S.E."/>
            <person name="Pisabarro A.G."/>
            <person name="Walton J.D."/>
            <person name="Blanchette R.A."/>
            <person name="Henrissat B."/>
            <person name="Martin F."/>
            <person name="Cullen D."/>
            <person name="Hibbett D.S."/>
            <person name="Grigoriev I.V."/>
        </authorList>
    </citation>
    <scope>NUCLEOTIDE SEQUENCE [LARGE SCALE GENOMIC DNA]</scope>
    <source>
        <strain evidence="8">FD-172 SS1</strain>
    </source>
</reference>
<dbReference type="InterPro" id="IPR001138">
    <property type="entry name" value="Zn2Cys6_DnaBD"/>
</dbReference>
<accession>A0A067MVY3</accession>
<dbReference type="InterPro" id="IPR036864">
    <property type="entry name" value="Zn2-C6_fun-type_DNA-bd_sf"/>
</dbReference>
<dbReference type="EMBL" id="KL198020">
    <property type="protein sequence ID" value="KDQ18825.1"/>
    <property type="molecule type" value="Genomic_DNA"/>
</dbReference>
<keyword evidence="5" id="KW-0539">Nucleus</keyword>
<dbReference type="SMART" id="SM00066">
    <property type="entry name" value="GAL4"/>
    <property type="match status" value="1"/>
</dbReference>
<organism evidence="7 8">
    <name type="scientific">Botryobasidium botryosum (strain FD-172 SS1)</name>
    <dbReference type="NCBI Taxonomy" id="930990"/>
    <lineage>
        <taxon>Eukaryota</taxon>
        <taxon>Fungi</taxon>
        <taxon>Dikarya</taxon>
        <taxon>Basidiomycota</taxon>
        <taxon>Agaricomycotina</taxon>
        <taxon>Agaricomycetes</taxon>
        <taxon>Cantharellales</taxon>
        <taxon>Botryobasidiaceae</taxon>
        <taxon>Botryobasidium</taxon>
    </lineage>
</organism>
<dbReference type="PANTHER" id="PTHR47338">
    <property type="entry name" value="ZN(II)2CYS6 TRANSCRIPTION FACTOR (EUROFUNG)-RELATED"/>
    <property type="match status" value="1"/>
</dbReference>
<dbReference type="STRING" id="930990.A0A067MVY3"/>
<dbReference type="Gene3D" id="4.10.240.10">
    <property type="entry name" value="Zn(2)-C6 fungal-type DNA-binding domain"/>
    <property type="match status" value="1"/>
</dbReference>
<dbReference type="InParanoid" id="A0A067MVY3"/>
<evidence type="ECO:0000313" key="7">
    <source>
        <dbReference type="EMBL" id="KDQ18825.1"/>
    </source>
</evidence>
<dbReference type="CDD" id="cd12148">
    <property type="entry name" value="fungal_TF_MHR"/>
    <property type="match status" value="1"/>
</dbReference>
<keyword evidence="2" id="KW-0479">Metal-binding</keyword>
<dbReference type="CDD" id="cd00067">
    <property type="entry name" value="GAL4"/>
    <property type="match status" value="1"/>
</dbReference>
<evidence type="ECO:0000259" key="6">
    <source>
        <dbReference type="PROSITE" id="PS50048"/>
    </source>
</evidence>
<keyword evidence="3" id="KW-0805">Transcription regulation</keyword>
<evidence type="ECO:0000313" key="8">
    <source>
        <dbReference type="Proteomes" id="UP000027195"/>
    </source>
</evidence>
<evidence type="ECO:0000256" key="2">
    <source>
        <dbReference type="ARBA" id="ARBA00022723"/>
    </source>
</evidence>
<dbReference type="GO" id="GO:0003677">
    <property type="term" value="F:DNA binding"/>
    <property type="evidence" value="ECO:0007669"/>
    <property type="project" value="InterPro"/>
</dbReference>
<keyword evidence="4" id="KW-0804">Transcription</keyword>
<dbReference type="GO" id="GO:0006351">
    <property type="term" value="P:DNA-templated transcription"/>
    <property type="evidence" value="ECO:0007669"/>
    <property type="project" value="InterPro"/>
</dbReference>
<dbReference type="GO" id="GO:0005634">
    <property type="term" value="C:nucleus"/>
    <property type="evidence" value="ECO:0007669"/>
    <property type="project" value="UniProtKB-SubCell"/>
</dbReference>
<feature type="domain" description="Zn(2)-C6 fungal-type" evidence="6">
    <location>
        <begin position="21"/>
        <end position="52"/>
    </location>
</feature>
<evidence type="ECO:0000256" key="5">
    <source>
        <dbReference type="ARBA" id="ARBA00023242"/>
    </source>
</evidence>
<dbReference type="Pfam" id="PF00172">
    <property type="entry name" value="Zn_clus"/>
    <property type="match status" value="1"/>
</dbReference>
<dbReference type="InterPro" id="IPR007219">
    <property type="entry name" value="XnlR_reg_dom"/>
</dbReference>
<dbReference type="PROSITE" id="PS00463">
    <property type="entry name" value="ZN2_CY6_FUNGAL_1"/>
    <property type="match status" value="1"/>
</dbReference>
<dbReference type="SUPFAM" id="SSF57701">
    <property type="entry name" value="Zn2/Cys6 DNA-binding domain"/>
    <property type="match status" value="1"/>
</dbReference>
<comment type="subcellular location">
    <subcellularLocation>
        <location evidence="1">Nucleus</location>
    </subcellularLocation>
</comment>
<dbReference type="GO" id="GO:0008270">
    <property type="term" value="F:zinc ion binding"/>
    <property type="evidence" value="ECO:0007669"/>
    <property type="project" value="InterPro"/>
</dbReference>
<evidence type="ECO:0000256" key="3">
    <source>
        <dbReference type="ARBA" id="ARBA00023015"/>
    </source>
</evidence>
<name>A0A067MVY3_BOTB1</name>
<evidence type="ECO:0000256" key="1">
    <source>
        <dbReference type="ARBA" id="ARBA00004123"/>
    </source>
</evidence>
<dbReference type="OrthoDB" id="39175at2759"/>
<protein>
    <recommendedName>
        <fullName evidence="6">Zn(2)-C6 fungal-type domain-containing protein</fullName>
    </recommendedName>
</protein>
<dbReference type="HOGENOM" id="CLU_022337_0_0_1"/>
<dbReference type="AlphaFoldDB" id="A0A067MVY3"/>